<evidence type="ECO:0000256" key="1">
    <source>
        <dbReference type="SAM" id="MobiDB-lite"/>
    </source>
</evidence>
<proteinExistence type="predicted"/>
<name>A0ABW7HGJ6_9BURK</name>
<organism evidence="2 3">
    <name type="scientific">Pelomonas candidula</name>
    <dbReference type="NCBI Taxonomy" id="3299025"/>
    <lineage>
        <taxon>Bacteria</taxon>
        <taxon>Pseudomonadati</taxon>
        <taxon>Pseudomonadota</taxon>
        <taxon>Betaproteobacteria</taxon>
        <taxon>Burkholderiales</taxon>
        <taxon>Sphaerotilaceae</taxon>
        <taxon>Roseateles</taxon>
    </lineage>
</organism>
<evidence type="ECO:0000313" key="2">
    <source>
        <dbReference type="EMBL" id="MFG6488967.1"/>
    </source>
</evidence>
<gene>
    <name evidence="2" type="ORF">ACG04R_19935</name>
</gene>
<sequence>MAPLTRPALQGVGASGRSTGSVAAVEAPAVGTAAPVASPVDELLATLSPSVQSGEPAREPGLQTRIGTLQQGADYLDRLDRGVQGLKTQLSLALAGGDADAAPLQAAVDGVEALWQSRGRDAGGQLDAQLQPPAVDLPARRRFRIRGLDVQSLQSGGTETLRLWLPGSSAPARAQLDGGNPAQALQSLRDALAPAGVQVQVQGGQLAFSVEESRWPALRDGIAIQGDGKRFPGGQAVHPALDPAPAAIDTSQWRVGSADERRATLRTLARVQGQLSQARQGYAAALRQTAQAAPADGLDAAQASAASAAVTGALRQADFNQVAALSPALRGLHRERVRQVLSSH</sequence>
<evidence type="ECO:0000313" key="3">
    <source>
        <dbReference type="Proteomes" id="UP001606134"/>
    </source>
</evidence>
<reference evidence="2 3" key="1">
    <citation type="submission" date="2024-08" db="EMBL/GenBank/DDBJ databases">
        <authorList>
            <person name="Lu H."/>
        </authorList>
    </citation>
    <scope>NUCLEOTIDE SEQUENCE [LARGE SCALE GENOMIC DNA]</scope>
    <source>
        <strain evidence="2 3">BYS78W</strain>
    </source>
</reference>
<protein>
    <submittedName>
        <fullName evidence="2">Uncharacterized protein</fullName>
    </submittedName>
</protein>
<keyword evidence="3" id="KW-1185">Reference proteome</keyword>
<feature type="region of interest" description="Disordered" evidence="1">
    <location>
        <begin position="1"/>
        <end position="21"/>
    </location>
</feature>
<dbReference type="Proteomes" id="UP001606134">
    <property type="component" value="Unassembled WGS sequence"/>
</dbReference>
<accession>A0ABW7HGJ6</accession>
<dbReference type="RefSeq" id="WP_394414868.1">
    <property type="nucleotide sequence ID" value="NZ_JBIGIC010000010.1"/>
</dbReference>
<dbReference type="EMBL" id="JBIGIC010000010">
    <property type="protein sequence ID" value="MFG6488967.1"/>
    <property type="molecule type" value="Genomic_DNA"/>
</dbReference>
<comment type="caution">
    <text evidence="2">The sequence shown here is derived from an EMBL/GenBank/DDBJ whole genome shotgun (WGS) entry which is preliminary data.</text>
</comment>